<dbReference type="PANTHER" id="PTHR43537:SF6">
    <property type="entry name" value="HTH-TYPE TRANSCRIPTIONAL REPRESSOR RSPR"/>
    <property type="match status" value="1"/>
</dbReference>
<dbReference type="Proteomes" id="UP000219111">
    <property type="component" value="Unassembled WGS sequence"/>
</dbReference>
<dbReference type="InterPro" id="IPR011711">
    <property type="entry name" value="GntR_C"/>
</dbReference>
<sequence length="238" mass="26802">MTQVLHLPKLDFAPMTVADQIYAELYRQVLSLELKPGAKISEVEVAKAMGVSRQPVRDAFYRLSKLGFLLIRPQRATTVTLISAAAVMRARFIRTALEVETIRTAAPRLCEADLDALAAIIEAQDRAIKADDRPAFHRLDDAFHREICARANLAFTWELIAENKGHMDRVRMLSLSFASRTAWDDHVAILGALRGREPEAAAAAMRAHLSRIKEQIDRILQQNHDYFAEEPADARLDF</sequence>
<evidence type="ECO:0000313" key="6">
    <source>
        <dbReference type="Proteomes" id="UP000219111"/>
    </source>
</evidence>
<accession>A0A285S6K4</accession>
<keyword evidence="6" id="KW-1185">Reference proteome</keyword>
<dbReference type="SUPFAM" id="SSF48008">
    <property type="entry name" value="GntR ligand-binding domain-like"/>
    <property type="match status" value="1"/>
</dbReference>
<evidence type="ECO:0000259" key="4">
    <source>
        <dbReference type="PROSITE" id="PS50949"/>
    </source>
</evidence>
<keyword evidence="3" id="KW-0804">Transcription</keyword>
<gene>
    <name evidence="5" type="ORF">SAMN05877831_103195</name>
</gene>
<dbReference type="SMART" id="SM00345">
    <property type="entry name" value="HTH_GNTR"/>
    <property type="match status" value="1"/>
</dbReference>
<dbReference type="Gene3D" id="1.10.10.10">
    <property type="entry name" value="Winged helix-like DNA-binding domain superfamily/Winged helix DNA-binding domain"/>
    <property type="match status" value="1"/>
</dbReference>
<evidence type="ECO:0000256" key="2">
    <source>
        <dbReference type="ARBA" id="ARBA00023125"/>
    </source>
</evidence>
<dbReference type="SUPFAM" id="SSF46785">
    <property type="entry name" value="Winged helix' DNA-binding domain"/>
    <property type="match status" value="1"/>
</dbReference>
<dbReference type="SMART" id="SM00895">
    <property type="entry name" value="FCD"/>
    <property type="match status" value="1"/>
</dbReference>
<proteinExistence type="predicted"/>
<dbReference type="Gene3D" id="1.20.120.530">
    <property type="entry name" value="GntR ligand-binding domain-like"/>
    <property type="match status" value="1"/>
</dbReference>
<dbReference type="AlphaFoldDB" id="A0A285S6K4"/>
<dbReference type="InterPro" id="IPR008920">
    <property type="entry name" value="TF_FadR/GntR_C"/>
</dbReference>
<protein>
    <submittedName>
        <fullName evidence="5">GntR family transcriptional regulator</fullName>
    </submittedName>
</protein>
<dbReference type="CDD" id="cd07377">
    <property type="entry name" value="WHTH_GntR"/>
    <property type="match status" value="1"/>
</dbReference>
<keyword evidence="2" id="KW-0238">DNA-binding</keyword>
<dbReference type="EMBL" id="OBMT01000003">
    <property type="protein sequence ID" value="SOC02601.1"/>
    <property type="molecule type" value="Genomic_DNA"/>
</dbReference>
<evidence type="ECO:0000313" key="5">
    <source>
        <dbReference type="EMBL" id="SOC02601.1"/>
    </source>
</evidence>
<dbReference type="RefSeq" id="WP_097069401.1">
    <property type="nucleotide sequence ID" value="NZ_OBMT01000003.1"/>
</dbReference>
<dbReference type="Pfam" id="PF00392">
    <property type="entry name" value="GntR"/>
    <property type="match status" value="1"/>
</dbReference>
<dbReference type="PANTHER" id="PTHR43537">
    <property type="entry name" value="TRANSCRIPTIONAL REGULATOR, GNTR FAMILY"/>
    <property type="match status" value="1"/>
</dbReference>
<evidence type="ECO:0000256" key="3">
    <source>
        <dbReference type="ARBA" id="ARBA00023163"/>
    </source>
</evidence>
<dbReference type="GO" id="GO:0003700">
    <property type="term" value="F:DNA-binding transcription factor activity"/>
    <property type="evidence" value="ECO:0007669"/>
    <property type="project" value="InterPro"/>
</dbReference>
<dbReference type="Pfam" id="PF07729">
    <property type="entry name" value="FCD"/>
    <property type="match status" value="1"/>
</dbReference>
<dbReference type="InterPro" id="IPR036390">
    <property type="entry name" value="WH_DNA-bd_sf"/>
</dbReference>
<dbReference type="PROSITE" id="PS50949">
    <property type="entry name" value="HTH_GNTR"/>
    <property type="match status" value="1"/>
</dbReference>
<dbReference type="OrthoDB" id="9788098at2"/>
<evidence type="ECO:0000256" key="1">
    <source>
        <dbReference type="ARBA" id="ARBA00023015"/>
    </source>
</evidence>
<dbReference type="GO" id="GO:0003677">
    <property type="term" value="F:DNA binding"/>
    <property type="evidence" value="ECO:0007669"/>
    <property type="project" value="UniProtKB-KW"/>
</dbReference>
<dbReference type="InterPro" id="IPR000524">
    <property type="entry name" value="Tscrpt_reg_HTH_GntR"/>
</dbReference>
<keyword evidence="1" id="KW-0805">Transcription regulation</keyword>
<feature type="domain" description="HTH gntR-type" evidence="4">
    <location>
        <begin position="15"/>
        <end position="82"/>
    </location>
</feature>
<name>A0A285S6K4_9RHOB</name>
<reference evidence="6" key="1">
    <citation type="submission" date="2017-08" db="EMBL/GenBank/DDBJ databases">
        <authorList>
            <person name="Varghese N."/>
            <person name="Submissions S."/>
        </authorList>
    </citation>
    <scope>NUCLEOTIDE SEQUENCE [LARGE SCALE GENOMIC DNA]</scope>
    <source>
        <strain evidence="6">JA276</strain>
    </source>
</reference>
<organism evidence="5 6">
    <name type="scientific">Rhodobacter maris</name>
    <dbReference type="NCBI Taxonomy" id="446682"/>
    <lineage>
        <taxon>Bacteria</taxon>
        <taxon>Pseudomonadati</taxon>
        <taxon>Pseudomonadota</taxon>
        <taxon>Alphaproteobacteria</taxon>
        <taxon>Rhodobacterales</taxon>
        <taxon>Rhodobacter group</taxon>
        <taxon>Rhodobacter</taxon>
    </lineage>
</organism>
<dbReference type="InterPro" id="IPR036388">
    <property type="entry name" value="WH-like_DNA-bd_sf"/>
</dbReference>